<dbReference type="InterPro" id="IPR042178">
    <property type="entry name" value="Serpin_sf_1"/>
</dbReference>
<feature type="domain" description="Serpin" evidence="6">
    <location>
        <begin position="97"/>
        <end position="621"/>
    </location>
</feature>
<feature type="compositionally biased region" description="Basic and acidic residues" evidence="4">
    <location>
        <begin position="476"/>
        <end position="491"/>
    </location>
</feature>
<comment type="similarity">
    <text evidence="3">Belongs to the serpin family.</text>
</comment>
<gene>
    <name evidence="7" type="primary">CSON002129</name>
</gene>
<dbReference type="GO" id="GO:0005615">
    <property type="term" value="C:extracellular space"/>
    <property type="evidence" value="ECO:0007669"/>
    <property type="project" value="InterPro"/>
</dbReference>
<dbReference type="Gene3D" id="3.30.497.10">
    <property type="entry name" value="Antithrombin, subunit I, domain 2"/>
    <property type="match status" value="2"/>
</dbReference>
<dbReference type="InterPro" id="IPR023796">
    <property type="entry name" value="Serpin_dom"/>
</dbReference>
<dbReference type="Pfam" id="PF00079">
    <property type="entry name" value="Serpin"/>
    <property type="match status" value="2"/>
</dbReference>
<feature type="chain" id="PRO_5033342585" evidence="5">
    <location>
        <begin position="31"/>
        <end position="624"/>
    </location>
</feature>
<proteinExistence type="inferred from homology"/>
<dbReference type="VEuPathDB" id="VectorBase:CSON002129"/>
<reference evidence="7" key="1">
    <citation type="submission" date="2018-04" db="EMBL/GenBank/DDBJ databases">
        <authorList>
            <person name="Go L.Y."/>
            <person name="Mitchell J.A."/>
        </authorList>
    </citation>
    <scope>NUCLEOTIDE SEQUENCE</scope>
    <source>
        <tissue evidence="7">Whole organism</tissue>
    </source>
</reference>
<dbReference type="FunFam" id="2.30.39.10:FF:000035">
    <property type="entry name" value="Serine protease inhibitor (serpin) 16"/>
    <property type="match status" value="1"/>
</dbReference>
<feature type="signal peptide" evidence="5">
    <location>
        <begin position="1"/>
        <end position="30"/>
    </location>
</feature>
<evidence type="ECO:0000259" key="6">
    <source>
        <dbReference type="SMART" id="SM00093"/>
    </source>
</evidence>
<evidence type="ECO:0000256" key="5">
    <source>
        <dbReference type="SAM" id="SignalP"/>
    </source>
</evidence>
<dbReference type="PANTHER" id="PTHR11461">
    <property type="entry name" value="SERINE PROTEASE INHIBITOR, SERPIN"/>
    <property type="match status" value="1"/>
</dbReference>
<evidence type="ECO:0000256" key="3">
    <source>
        <dbReference type="RuleBase" id="RU000411"/>
    </source>
</evidence>
<dbReference type="SMART" id="SM00093">
    <property type="entry name" value="SERPIN"/>
    <property type="match status" value="1"/>
</dbReference>
<protein>
    <submittedName>
        <fullName evidence="7">CSON002129 protein</fullName>
    </submittedName>
</protein>
<dbReference type="EMBL" id="UFQT01000134">
    <property type="protein sequence ID" value="SSX20631.1"/>
    <property type="molecule type" value="Genomic_DNA"/>
</dbReference>
<accession>A0A336K6Z7</accession>
<dbReference type="AlphaFoldDB" id="A0A336K6Z7"/>
<organism evidence="7">
    <name type="scientific">Culicoides sonorensis</name>
    <name type="common">Biting midge</name>
    <dbReference type="NCBI Taxonomy" id="179676"/>
    <lineage>
        <taxon>Eukaryota</taxon>
        <taxon>Metazoa</taxon>
        <taxon>Ecdysozoa</taxon>
        <taxon>Arthropoda</taxon>
        <taxon>Hexapoda</taxon>
        <taxon>Insecta</taxon>
        <taxon>Pterygota</taxon>
        <taxon>Neoptera</taxon>
        <taxon>Endopterygota</taxon>
        <taxon>Diptera</taxon>
        <taxon>Nematocera</taxon>
        <taxon>Chironomoidea</taxon>
        <taxon>Ceratopogonidae</taxon>
        <taxon>Ceratopogoninae</taxon>
        <taxon>Culicoides</taxon>
        <taxon>Monoculicoides</taxon>
    </lineage>
</organism>
<dbReference type="SUPFAM" id="SSF56574">
    <property type="entry name" value="Serpins"/>
    <property type="match status" value="2"/>
</dbReference>
<dbReference type="Gene3D" id="2.30.39.10">
    <property type="entry name" value="Alpha-1-antitrypsin, domain 1"/>
    <property type="match status" value="1"/>
</dbReference>
<dbReference type="PANTHER" id="PTHR11461:SF342">
    <property type="entry name" value="SERINE PROTEASE INHIBITOR 28DC"/>
    <property type="match status" value="1"/>
</dbReference>
<evidence type="ECO:0000256" key="4">
    <source>
        <dbReference type="SAM" id="MobiDB-lite"/>
    </source>
</evidence>
<dbReference type="InterPro" id="IPR036186">
    <property type="entry name" value="Serpin_sf"/>
</dbReference>
<evidence type="ECO:0000256" key="2">
    <source>
        <dbReference type="ARBA" id="ARBA00022900"/>
    </source>
</evidence>
<feature type="region of interest" description="Disordered" evidence="4">
    <location>
        <begin position="510"/>
        <end position="534"/>
    </location>
</feature>
<evidence type="ECO:0000313" key="8">
    <source>
        <dbReference type="EMBL" id="SSX20631.1"/>
    </source>
</evidence>
<dbReference type="InterPro" id="IPR000215">
    <property type="entry name" value="Serpin_fam"/>
</dbReference>
<dbReference type="EMBL" id="UFQS01000134">
    <property type="protein sequence ID" value="SSX00251.1"/>
    <property type="molecule type" value="Genomic_DNA"/>
</dbReference>
<keyword evidence="1" id="KW-0646">Protease inhibitor</keyword>
<feature type="region of interest" description="Disordered" evidence="4">
    <location>
        <begin position="429"/>
        <end position="448"/>
    </location>
</feature>
<name>A0A336K6Z7_CULSO</name>
<dbReference type="InterPro" id="IPR042185">
    <property type="entry name" value="Serpin_sf_2"/>
</dbReference>
<dbReference type="OMA" id="TMYVIQP"/>
<sequence length="624" mass="70377">MFREIIMNMSTKKIIMKCILVLIATNNAMTVAVDVASGPYSMDKLINQLESNKGITNGTVTQRVNFDAAPSDTGSFNQFLSDYVSKSVFDFGHDIGVSLLQSRPDNKFEIFSPVSIVAALNLVLLGAKGNTFDELLSVLKYGSNSALFQEPVKIHEEFSQLLKEISNGNPRPRPQLPWKDAFFNPSESYRDNYAHRFESGHTENGKINIANGIFVQSGYTIRESYTNVAQNLYNCEIKNLDFFGDPSGSARYINNWINSQTRGLVPKIVGDNVAPETRAIIANSLYFKSFWHNEFLDGATGMKPFYPNGLQNPSITVEMMANAGRFPFYESLELDCRVMALPYKLNQTTMYIFLPNNSTKQKLMKLQNDLTADRLDYILGRMEMKRSIILFPKLHLTSQANLRDVLMGLGARSIFSPRLSDLSLMANPDSNSPNKVQSPGITSGRVTSGITSGKVERLTMDPNMDSLHDQLIFSRVSDDNSDNERQKREVTYKVQSKNSPLKFKDFILNKRIPKSNPENTKKNRKTRRNRRNVSDSNPFLQELERLRYNANIRNPGLYADDVLHKVNLIVNEKGTEAGAATAVTINRSGPQVLFRVETPFLILIRHDDTKLPLFYGSVFEPVSF</sequence>
<evidence type="ECO:0000256" key="1">
    <source>
        <dbReference type="ARBA" id="ARBA00022690"/>
    </source>
</evidence>
<keyword evidence="5" id="KW-0732">Signal</keyword>
<reference evidence="8" key="2">
    <citation type="submission" date="2018-07" db="EMBL/GenBank/DDBJ databases">
        <authorList>
            <person name="Quirk P.G."/>
            <person name="Krulwich T.A."/>
        </authorList>
    </citation>
    <scope>NUCLEOTIDE SEQUENCE</scope>
</reference>
<feature type="region of interest" description="Disordered" evidence="4">
    <location>
        <begin position="475"/>
        <end position="495"/>
    </location>
</feature>
<dbReference type="GO" id="GO:0004867">
    <property type="term" value="F:serine-type endopeptidase inhibitor activity"/>
    <property type="evidence" value="ECO:0007669"/>
    <property type="project" value="UniProtKB-KW"/>
</dbReference>
<feature type="compositionally biased region" description="Basic residues" evidence="4">
    <location>
        <begin position="522"/>
        <end position="531"/>
    </location>
</feature>
<keyword evidence="2" id="KW-0722">Serine protease inhibitor</keyword>
<evidence type="ECO:0000313" key="7">
    <source>
        <dbReference type="EMBL" id="SSX00251.1"/>
    </source>
</evidence>
<dbReference type="GO" id="GO:0045861">
    <property type="term" value="P:negative regulation of proteolysis"/>
    <property type="evidence" value="ECO:0007669"/>
    <property type="project" value="UniProtKB-ARBA"/>
</dbReference>